<accession>A0A9R1CR18</accession>
<name>A0A9R1CR18_9EURY</name>
<gene>
    <name evidence="1" type="ORF">KM295_01415</name>
</gene>
<dbReference type="Pfam" id="PF24336">
    <property type="entry name" value="DUF7504"/>
    <property type="match status" value="1"/>
</dbReference>
<organism evidence="1 2">
    <name type="scientific">Natronomonas aquatica</name>
    <dbReference type="NCBI Taxonomy" id="2841590"/>
    <lineage>
        <taxon>Archaea</taxon>
        <taxon>Methanobacteriati</taxon>
        <taxon>Methanobacteriota</taxon>
        <taxon>Stenosarchaea group</taxon>
        <taxon>Halobacteria</taxon>
        <taxon>Halobacteriales</taxon>
        <taxon>Natronomonadaceae</taxon>
        <taxon>Natronomonas</taxon>
    </lineage>
</organism>
<dbReference type="RefSeq" id="WP_256028084.1">
    <property type="nucleotide sequence ID" value="NZ_JAHLKM010000001.1"/>
</dbReference>
<protein>
    <submittedName>
        <fullName evidence="1">Uncharacterized protein</fullName>
    </submittedName>
</protein>
<sequence length="278" mass="30959">MVHKWRCRHCGFSAWSDSRERLDRTIGSHLFDHHSGRVVKADFRLQWSCPYCGATGKEHDEASITDAFTEHLGEHARNAIEGNAHIAAEIGRSGNVLVKAPTESDVADNARIHFLAGSDLAIVVTKKPKARIRLLHRRLEGWPGRTVVMTTKRRPLEGGFAPDLDLDLASAPIELVELDRRLGPSDLGETISRVIDAHYTPGRTVSVEFDILSDIVQSFDLRTTYDFVSMLSGRLEEVGAIAHLYVAAHPRISSALNVLEEQIDLELHVDSKVFTAER</sequence>
<dbReference type="AlphaFoldDB" id="A0A9R1CR18"/>
<dbReference type="InterPro" id="IPR055927">
    <property type="entry name" value="DUF7504"/>
</dbReference>
<reference evidence="1" key="1">
    <citation type="journal article" date="2023" name="Front. Microbiol.">
        <title>Genomic-based phylogenetic and metabolic analyses of the genus Natronomonas, and description of Natronomonas aquatica sp. nov.</title>
        <authorList>
            <person name="Garcia-Roldan A."/>
            <person name="Duran-Viseras A."/>
            <person name="de la Haba R.R."/>
            <person name="Corral P."/>
            <person name="Sanchez-Porro C."/>
            <person name="Ventosa A."/>
        </authorList>
    </citation>
    <scope>NUCLEOTIDE SEQUENCE</scope>
    <source>
        <strain evidence="1">F2-12</strain>
    </source>
</reference>
<evidence type="ECO:0000313" key="2">
    <source>
        <dbReference type="Proteomes" id="UP001139494"/>
    </source>
</evidence>
<evidence type="ECO:0000313" key="1">
    <source>
        <dbReference type="EMBL" id="MCQ4332166.1"/>
    </source>
</evidence>
<comment type="caution">
    <text evidence="1">The sequence shown here is derived from an EMBL/GenBank/DDBJ whole genome shotgun (WGS) entry which is preliminary data.</text>
</comment>
<keyword evidence="2" id="KW-1185">Reference proteome</keyword>
<dbReference type="Proteomes" id="UP001139494">
    <property type="component" value="Unassembled WGS sequence"/>
</dbReference>
<proteinExistence type="predicted"/>
<dbReference type="EMBL" id="JAHLKM010000001">
    <property type="protein sequence ID" value="MCQ4332166.1"/>
    <property type="molecule type" value="Genomic_DNA"/>
</dbReference>